<dbReference type="PANTHER" id="PTHR12993:SF27">
    <property type="entry name" value="N-ACETYL-ALPHA-D-GLUCOSAMINYL L-MALATE DEACETYLASE 2-RELATED"/>
    <property type="match status" value="1"/>
</dbReference>
<dbReference type="InterPro" id="IPR003737">
    <property type="entry name" value="GlcNAc_PI_deacetylase-related"/>
</dbReference>
<dbReference type="SUPFAM" id="SSF102588">
    <property type="entry name" value="LmbE-like"/>
    <property type="match status" value="1"/>
</dbReference>
<gene>
    <name evidence="3" type="primary">bshB2</name>
    <name evidence="3" type="ORF">LC087_03935</name>
</gene>
<name>A0ABY9JVD8_9BACI</name>
<dbReference type="EMBL" id="CP129013">
    <property type="protein sequence ID" value="WLR43345.1"/>
    <property type="molecule type" value="Genomic_DNA"/>
</dbReference>
<evidence type="ECO:0000313" key="3">
    <source>
        <dbReference type="EMBL" id="WLR43345.1"/>
    </source>
</evidence>
<dbReference type="RefSeq" id="WP_226539608.1">
    <property type="nucleotide sequence ID" value="NZ_CP129013.1"/>
</dbReference>
<sequence>MKENVLVILPHPDDEAFGVAGFITKKRKKGVPVTYACLTLGEMGRNFGKPPKANRETLKDLRKEELLKVAKILDLTELKMLGYRDKTIEFEDEDRLVNDLKTIIQQVNPTLVITFYPQFAIHPDHDATGEAVVKAVKQLPRENRPLLYGIAITRDTFDKLGYPDVVIDTNEELDVKIAALKAHQSQTETFLKPYMEKMKNGKIPRWFREEAFYVIDVE</sequence>
<evidence type="ECO:0000256" key="1">
    <source>
        <dbReference type="ARBA" id="ARBA00001947"/>
    </source>
</evidence>
<comment type="catalytic activity">
    <reaction evidence="2">
        <text>(S)-malyl N-acetyl-alpha-D-glucosaminide + H2O = (S)-malyl alpha-D-glucosaminide + acetate</text>
        <dbReference type="Rhea" id="RHEA:33411"/>
        <dbReference type="ChEBI" id="CHEBI:15377"/>
        <dbReference type="ChEBI" id="CHEBI:30089"/>
        <dbReference type="ChEBI" id="CHEBI:64870"/>
        <dbReference type="ChEBI" id="CHEBI:64871"/>
    </reaction>
</comment>
<dbReference type="InterPro" id="IPR023841">
    <property type="entry name" value="BshB2"/>
</dbReference>
<dbReference type="Pfam" id="PF02585">
    <property type="entry name" value="PIG-L"/>
    <property type="match status" value="1"/>
</dbReference>
<protein>
    <submittedName>
        <fullName evidence="3">Bacillithiol biosynthesis deacetylase BshB2</fullName>
    </submittedName>
</protein>
<comment type="cofactor">
    <cofactor evidence="1">
        <name>Zn(2+)</name>
        <dbReference type="ChEBI" id="CHEBI:29105"/>
    </cofactor>
</comment>
<proteinExistence type="predicted"/>
<dbReference type="InterPro" id="IPR024078">
    <property type="entry name" value="LmbE-like_dom_sf"/>
</dbReference>
<dbReference type="Proteomes" id="UP001197974">
    <property type="component" value="Chromosome"/>
</dbReference>
<organism evidence="3 4">
    <name type="scientific">Bacillus carboniphilus</name>
    <dbReference type="NCBI Taxonomy" id="86663"/>
    <lineage>
        <taxon>Bacteria</taxon>
        <taxon>Bacillati</taxon>
        <taxon>Bacillota</taxon>
        <taxon>Bacilli</taxon>
        <taxon>Bacillales</taxon>
        <taxon>Bacillaceae</taxon>
        <taxon>Bacillus</taxon>
    </lineage>
</organism>
<dbReference type="Gene3D" id="3.40.50.10320">
    <property type="entry name" value="LmbE-like"/>
    <property type="match status" value="1"/>
</dbReference>
<accession>A0ABY9JVD8</accession>
<keyword evidence="4" id="KW-1185">Reference proteome</keyword>
<dbReference type="PANTHER" id="PTHR12993">
    <property type="entry name" value="N-ACETYLGLUCOSAMINYL-PHOSPHATIDYLINOSITOL DE-N-ACETYLASE-RELATED"/>
    <property type="match status" value="1"/>
</dbReference>
<evidence type="ECO:0000313" key="4">
    <source>
        <dbReference type="Proteomes" id="UP001197974"/>
    </source>
</evidence>
<reference evidence="3 4" key="1">
    <citation type="submission" date="2023-06" db="EMBL/GenBank/DDBJ databases">
        <title>Five Gram-positive bacteria isolated from mangrove sediments in Shenzhen, Guangdong, China.</title>
        <authorList>
            <person name="Yu S."/>
            <person name="Zheng W."/>
            <person name="Huang Y."/>
        </authorList>
    </citation>
    <scope>NUCLEOTIDE SEQUENCE [LARGE SCALE GENOMIC DNA]</scope>
    <source>
        <strain evidence="3 4">SaN35-3</strain>
    </source>
</reference>
<dbReference type="NCBIfam" id="TIGR04000">
    <property type="entry name" value="thiol_BshB2"/>
    <property type="match status" value="1"/>
</dbReference>
<evidence type="ECO:0000256" key="2">
    <source>
        <dbReference type="ARBA" id="ARBA00024609"/>
    </source>
</evidence>